<evidence type="ECO:0000313" key="1">
    <source>
        <dbReference type="EMBL" id="WEK17853.1"/>
    </source>
</evidence>
<dbReference type="Proteomes" id="UP001214530">
    <property type="component" value="Chromosome"/>
</dbReference>
<sequence length="363" mass="40830">MAHNLNYNEKTEKYSFFSTKEKAWHNLGTIVQDYPTSAEAIKFAGLDYVVEKRPLFTVDKSNLDTFKDPDADDYFDELTAGILVPNYFATLRTDTDDVLGVVGKDYEIVQNVQAFDFFDSIVGGGEGILYETAGALGKGERIFITAKLPDYIRVGRNDCIEKYLFLTTSHDGLGSITAAFTPIRIVCNNTLNAAMRNKTNCIRIKHTSNVQYRLKIAHTLLGLTNQLANELEQVYNNWATIRITDSKLKELIQVAMSPNKETTEALRSGQLDEFSTLYKNTVENVLEYAMSSPSQQQETTKGTLFGAYNSITGYYQNVCNYKDDESKLKSIMYGTGLKRGQKAFDLCTDFAKNGNTILSEHDY</sequence>
<protein>
    <submittedName>
        <fullName evidence="1">DUF932 domain-containing protein</fullName>
    </submittedName>
</protein>
<name>A0AAJ6B7A0_9SPHI</name>
<proteinExistence type="predicted"/>
<dbReference type="AlphaFoldDB" id="A0AAJ6B7A0"/>
<reference evidence="1" key="1">
    <citation type="submission" date="2023-03" db="EMBL/GenBank/DDBJ databases">
        <title>Andean soil-derived lignocellulolytic bacterial consortium as a source of novel taxa and putative plastic-active enzymes.</title>
        <authorList>
            <person name="Diaz-Garcia L."/>
            <person name="Chuvochina M."/>
            <person name="Feuerriegel G."/>
            <person name="Bunk B."/>
            <person name="Sproer C."/>
            <person name="Streit W.R."/>
            <person name="Rodriguez L.M."/>
            <person name="Overmann J."/>
            <person name="Jimenez D.J."/>
        </authorList>
    </citation>
    <scope>NUCLEOTIDE SEQUENCE</scope>
    <source>
        <strain evidence="1">MAG 3858</strain>
    </source>
</reference>
<dbReference type="InterPro" id="IPR017686">
    <property type="entry name" value="Phg/plasmid-like_prot"/>
</dbReference>
<dbReference type="NCBIfam" id="TIGR03299">
    <property type="entry name" value="LGT_TIGR03299"/>
    <property type="match status" value="1"/>
</dbReference>
<accession>A0AAJ6B7A0</accession>
<dbReference type="EMBL" id="CP119313">
    <property type="protein sequence ID" value="WEK17853.1"/>
    <property type="molecule type" value="Genomic_DNA"/>
</dbReference>
<gene>
    <name evidence="1" type="ORF">P0Y49_13700</name>
</gene>
<dbReference type="InterPro" id="IPR026325">
    <property type="entry name" value="DUF932"/>
</dbReference>
<evidence type="ECO:0000313" key="2">
    <source>
        <dbReference type="Proteomes" id="UP001214530"/>
    </source>
</evidence>
<dbReference type="Pfam" id="PF06067">
    <property type="entry name" value="DUF932"/>
    <property type="match status" value="1"/>
</dbReference>
<organism evidence="1 2">
    <name type="scientific">Candidatus Pedobacter colombiensis</name>
    <dbReference type="NCBI Taxonomy" id="3121371"/>
    <lineage>
        <taxon>Bacteria</taxon>
        <taxon>Pseudomonadati</taxon>
        <taxon>Bacteroidota</taxon>
        <taxon>Sphingobacteriia</taxon>
        <taxon>Sphingobacteriales</taxon>
        <taxon>Sphingobacteriaceae</taxon>
        <taxon>Pedobacter</taxon>
    </lineage>
</organism>